<accession>A0AAV5GHG0</accession>
<name>A0AAV5GHG0_9BASI</name>
<proteinExistence type="predicted"/>
<evidence type="ECO:0000313" key="2">
    <source>
        <dbReference type="EMBL" id="GJN89673.1"/>
    </source>
</evidence>
<dbReference type="Proteomes" id="UP001342314">
    <property type="component" value="Unassembled WGS sequence"/>
</dbReference>
<keyword evidence="3" id="KW-1185">Reference proteome</keyword>
<feature type="compositionally biased region" description="Pro residues" evidence="1">
    <location>
        <begin position="178"/>
        <end position="188"/>
    </location>
</feature>
<feature type="region of interest" description="Disordered" evidence="1">
    <location>
        <begin position="176"/>
        <end position="208"/>
    </location>
</feature>
<gene>
    <name evidence="2" type="ORF">Rhopal_002660-T1</name>
</gene>
<protein>
    <submittedName>
        <fullName evidence="2">Uncharacterized protein</fullName>
    </submittedName>
</protein>
<dbReference type="AlphaFoldDB" id="A0AAV5GHG0"/>
<evidence type="ECO:0000256" key="1">
    <source>
        <dbReference type="SAM" id="MobiDB-lite"/>
    </source>
</evidence>
<organism evidence="2 3">
    <name type="scientific">Rhodotorula paludigena</name>
    <dbReference type="NCBI Taxonomy" id="86838"/>
    <lineage>
        <taxon>Eukaryota</taxon>
        <taxon>Fungi</taxon>
        <taxon>Dikarya</taxon>
        <taxon>Basidiomycota</taxon>
        <taxon>Pucciniomycotina</taxon>
        <taxon>Microbotryomycetes</taxon>
        <taxon>Sporidiobolales</taxon>
        <taxon>Sporidiobolaceae</taxon>
        <taxon>Rhodotorula</taxon>
    </lineage>
</organism>
<evidence type="ECO:0000313" key="3">
    <source>
        <dbReference type="Proteomes" id="UP001342314"/>
    </source>
</evidence>
<comment type="caution">
    <text evidence="2">The sequence shown here is derived from an EMBL/GenBank/DDBJ whole genome shotgun (WGS) entry which is preliminary data.</text>
</comment>
<dbReference type="EMBL" id="BQKY01000005">
    <property type="protein sequence ID" value="GJN89673.1"/>
    <property type="molecule type" value="Genomic_DNA"/>
</dbReference>
<reference evidence="2 3" key="1">
    <citation type="submission" date="2021-12" db="EMBL/GenBank/DDBJ databases">
        <title>High titer production of polyol ester of fatty acids by Rhodotorula paludigena BS15 towards product separation-free biomass refinery.</title>
        <authorList>
            <person name="Mano J."/>
            <person name="Ono H."/>
            <person name="Tanaka T."/>
            <person name="Naito K."/>
            <person name="Sushida H."/>
            <person name="Ike M."/>
            <person name="Tokuyasu K."/>
            <person name="Kitaoka M."/>
        </authorList>
    </citation>
    <scope>NUCLEOTIDE SEQUENCE [LARGE SCALE GENOMIC DNA]</scope>
    <source>
        <strain evidence="2 3">BS15</strain>
    </source>
</reference>
<sequence length="208" mass="23499">MSLRPPLVPKNSVIDVSRIPCCLPDASFTVRLPTDPDPTFRAAASGSAAPYYWDARLELQYSMIHPLAWEALVGDDCDDALRMERLAFWLPDTVGNSSEREAVLQSYEQLAWRRLHRWQRILVWPLPEPAALCLVNLLYHRARFSCTAADPDFDPSLLGDIDIRVLDHPPLCVKRMSEPPPAYSPPRSPHSGLSNRRQTKKASEEAID</sequence>